<sequence length="842" mass="93463">MSSEESYLAIQRYLTDSREPYAPGTHGNVKRKIRKAAACYVVRDGVLYYQRRHRGQEGFTELKVVLQAEQRKELINEAHISNGEHFNQHLTWENLSKQYWWRGILKQVKDYIKDCGCQQKSERGKGNAEEGPVPRGPSRKTEDNDEEEEEEADLEELHAAIQLKSKGTSVDKHELVFVDSKGVVKQFLPKHGQTMLEKLNQQRLNNQFCDITLLIESEEYRAHKAVLASCSAYFYELFVEKGAVASHEAVVDLAGFSKASFLPLLDFAYTSELTFNFCVMAEVAMLARHLHMPEVLQICESVHKKVEEQKLMVFQQGDVHTVIAKETLPAQPMVSSDSGAFVVAMETDGQGVVASSGQSEAEHSITVITGEDGTAESLALLAGATVDGETMTVVTHSGQAGLPESLSIVAHNGQPETGETMTVVTHSGQAGSSESLAVVQACWTVDEPQVVDTPVTESTEPRAYIISVEPDKMAPTEKVQLAATSPTFQEDPLVKALESLSQPVLPVQQLPAPVPQKRRPGRPPKVKQPPPEQEPVVPEVAESVGVEEEKKEEEESLDPNKRFLRKRSIREGGYIRLHMGIETEEEEANAVKTPQKLAKRGRLSQSLKRPSADSAEPEPQPASDETKTPPEGAEADGPPEGAEADEPEVTSAEALAAPEKSEAAVDGEHMCSECGVVFQRRYTLIMHMLKHEKSRSFKCTLCTKEFQYAVSLRAHLARHKHQKTQRASLAQGASDEVSDESEGQSKSRTKREFVCDICGKKLPKLYSLRIHMLNHTGVRPHSCRVCGKSFATKHNLKMHRAQHDSAKRFYCTMCEKSFVTQRSLSEHISVHTGKQTHILKVD</sequence>
<dbReference type="Proteomes" id="UP000319801">
    <property type="component" value="Unassembled WGS sequence"/>
</dbReference>
<feature type="region of interest" description="Disordered" evidence="11">
    <location>
        <begin position="723"/>
        <end position="745"/>
    </location>
</feature>
<feature type="domain" description="C2H2-type" evidence="13">
    <location>
        <begin position="669"/>
        <end position="696"/>
    </location>
</feature>
<dbReference type="Gene3D" id="1.10.340.70">
    <property type="match status" value="1"/>
</dbReference>
<keyword evidence="9" id="KW-0539">Nucleus</keyword>
<dbReference type="PROSITE" id="PS50157">
    <property type="entry name" value="ZINC_FINGER_C2H2_2"/>
    <property type="match status" value="5"/>
</dbReference>
<feature type="domain" description="C2H2-type" evidence="13">
    <location>
        <begin position="753"/>
        <end position="780"/>
    </location>
</feature>
<feature type="domain" description="C2H2-type" evidence="13">
    <location>
        <begin position="697"/>
        <end position="724"/>
    </location>
</feature>
<dbReference type="PROSITE" id="PS50097">
    <property type="entry name" value="BTB"/>
    <property type="match status" value="1"/>
</dbReference>
<dbReference type="InterPro" id="IPR000210">
    <property type="entry name" value="BTB/POZ_dom"/>
</dbReference>
<keyword evidence="3" id="KW-0677">Repeat</keyword>
<proteinExistence type="predicted"/>
<name>A0A556VYA9_BAGYA</name>
<dbReference type="GO" id="GO:0000978">
    <property type="term" value="F:RNA polymerase II cis-regulatory region sequence-specific DNA binding"/>
    <property type="evidence" value="ECO:0007669"/>
    <property type="project" value="TreeGrafter"/>
</dbReference>
<evidence type="ECO:0000256" key="10">
    <source>
        <dbReference type="PROSITE-ProRule" id="PRU00042"/>
    </source>
</evidence>
<evidence type="ECO:0000256" key="2">
    <source>
        <dbReference type="ARBA" id="ARBA00022723"/>
    </source>
</evidence>
<dbReference type="InterPro" id="IPR041588">
    <property type="entry name" value="Integrase_H2C2"/>
</dbReference>
<dbReference type="GO" id="GO:0008270">
    <property type="term" value="F:zinc ion binding"/>
    <property type="evidence" value="ECO:0007669"/>
    <property type="project" value="UniProtKB-KW"/>
</dbReference>
<evidence type="ECO:0000313" key="15">
    <source>
        <dbReference type="Proteomes" id="UP000319801"/>
    </source>
</evidence>
<feature type="domain" description="C2H2-type" evidence="13">
    <location>
        <begin position="809"/>
        <end position="836"/>
    </location>
</feature>
<dbReference type="FunFam" id="1.10.340.70:FF:000002">
    <property type="entry name" value="Zinc finger and BTB domain-containing protein 11"/>
    <property type="match status" value="1"/>
</dbReference>
<dbReference type="Pfam" id="PF17921">
    <property type="entry name" value="Integrase_H2C2"/>
    <property type="match status" value="1"/>
</dbReference>
<dbReference type="GO" id="GO:0005634">
    <property type="term" value="C:nucleus"/>
    <property type="evidence" value="ECO:0007669"/>
    <property type="project" value="UniProtKB-SubCell"/>
</dbReference>
<dbReference type="SMART" id="SM00355">
    <property type="entry name" value="ZnF_C2H2"/>
    <property type="match status" value="5"/>
</dbReference>
<gene>
    <name evidence="14" type="ORF">Baya_2704</name>
</gene>
<dbReference type="FunFam" id="3.30.710.10:FF:000070">
    <property type="entry name" value="zinc finger and BTB domain-containing protein 11"/>
    <property type="match status" value="1"/>
</dbReference>
<dbReference type="InterPro" id="IPR048060">
    <property type="entry name" value="ZBTB11_BTB_POZ"/>
</dbReference>
<dbReference type="InterPro" id="IPR013087">
    <property type="entry name" value="Znf_C2H2_type"/>
</dbReference>
<evidence type="ECO:0000256" key="4">
    <source>
        <dbReference type="ARBA" id="ARBA00022771"/>
    </source>
</evidence>
<evidence type="ECO:0000259" key="12">
    <source>
        <dbReference type="PROSITE" id="PS50097"/>
    </source>
</evidence>
<evidence type="ECO:0000256" key="5">
    <source>
        <dbReference type="ARBA" id="ARBA00022833"/>
    </source>
</evidence>
<evidence type="ECO:0000256" key="7">
    <source>
        <dbReference type="ARBA" id="ARBA00023125"/>
    </source>
</evidence>
<keyword evidence="6" id="KW-0805">Transcription regulation</keyword>
<dbReference type="GO" id="GO:0000981">
    <property type="term" value="F:DNA-binding transcription factor activity, RNA polymerase II-specific"/>
    <property type="evidence" value="ECO:0007669"/>
    <property type="project" value="TreeGrafter"/>
</dbReference>
<dbReference type="PANTHER" id="PTHR46105:SF5">
    <property type="entry name" value="ZINC FINGER AND BTB DOMAIN-CONTAINING PROTEIN 44 ISOFORM X1"/>
    <property type="match status" value="1"/>
</dbReference>
<dbReference type="Gene3D" id="3.30.160.60">
    <property type="entry name" value="Classic Zinc Finger"/>
    <property type="match status" value="4"/>
</dbReference>
<dbReference type="PANTHER" id="PTHR46105">
    <property type="entry name" value="AGAP004733-PA"/>
    <property type="match status" value="1"/>
</dbReference>
<dbReference type="OrthoDB" id="6077919at2759"/>
<feature type="compositionally biased region" description="Low complexity" evidence="11">
    <location>
        <begin position="534"/>
        <end position="544"/>
    </location>
</feature>
<keyword evidence="5" id="KW-0862">Zinc</keyword>
<evidence type="ECO:0000256" key="8">
    <source>
        <dbReference type="ARBA" id="ARBA00023163"/>
    </source>
</evidence>
<feature type="compositionally biased region" description="Low complexity" evidence="11">
    <location>
        <begin position="629"/>
        <end position="641"/>
    </location>
</feature>
<feature type="compositionally biased region" description="Acidic residues" evidence="11">
    <location>
        <begin position="143"/>
        <end position="154"/>
    </location>
</feature>
<dbReference type="FunFam" id="3.30.160.60:FF:000086">
    <property type="entry name" value="transcription factor E4F1 isoform X1"/>
    <property type="match status" value="1"/>
</dbReference>
<evidence type="ECO:0000256" key="9">
    <source>
        <dbReference type="ARBA" id="ARBA00023242"/>
    </source>
</evidence>
<organism evidence="14 15">
    <name type="scientific">Bagarius yarrelli</name>
    <name type="common">Goonch</name>
    <name type="synonym">Bagrus yarrelli</name>
    <dbReference type="NCBI Taxonomy" id="175774"/>
    <lineage>
        <taxon>Eukaryota</taxon>
        <taxon>Metazoa</taxon>
        <taxon>Chordata</taxon>
        <taxon>Craniata</taxon>
        <taxon>Vertebrata</taxon>
        <taxon>Euteleostomi</taxon>
        <taxon>Actinopterygii</taxon>
        <taxon>Neopterygii</taxon>
        <taxon>Teleostei</taxon>
        <taxon>Ostariophysi</taxon>
        <taxon>Siluriformes</taxon>
        <taxon>Sisoridae</taxon>
        <taxon>Sisorinae</taxon>
        <taxon>Bagarius</taxon>
    </lineage>
</organism>
<reference evidence="14 15" key="1">
    <citation type="journal article" date="2019" name="Genome Biol. Evol.">
        <title>Whole-Genome Sequencing of the Giant Devil Catfish, Bagarius yarrelli.</title>
        <authorList>
            <person name="Jiang W."/>
            <person name="Lv Y."/>
            <person name="Cheng L."/>
            <person name="Yang K."/>
            <person name="Chao B."/>
            <person name="Wang X."/>
            <person name="Li Y."/>
            <person name="Pan X."/>
            <person name="You X."/>
            <person name="Zhang Y."/>
            <person name="Yang J."/>
            <person name="Li J."/>
            <person name="Zhang X."/>
            <person name="Liu S."/>
            <person name="Sun C."/>
            <person name="Yang J."/>
            <person name="Shi Q."/>
        </authorList>
    </citation>
    <scope>NUCLEOTIDE SEQUENCE [LARGE SCALE GENOMIC DNA]</scope>
    <source>
        <strain evidence="14">JWS20170419001</strain>
        <tissue evidence="14">Muscle</tissue>
    </source>
</reference>
<evidence type="ECO:0000256" key="11">
    <source>
        <dbReference type="SAM" id="MobiDB-lite"/>
    </source>
</evidence>
<feature type="domain" description="C2H2-type" evidence="13">
    <location>
        <begin position="781"/>
        <end position="808"/>
    </location>
</feature>
<dbReference type="Pfam" id="PF00651">
    <property type="entry name" value="BTB"/>
    <property type="match status" value="1"/>
</dbReference>
<dbReference type="AlphaFoldDB" id="A0A556VYA9"/>
<keyword evidence="15" id="KW-1185">Reference proteome</keyword>
<dbReference type="CDD" id="cd18202">
    <property type="entry name" value="BTB_POZ_ZBTB11"/>
    <property type="match status" value="1"/>
</dbReference>
<feature type="region of interest" description="Disordered" evidence="11">
    <location>
        <begin position="506"/>
        <end position="559"/>
    </location>
</feature>
<feature type="compositionally biased region" description="Basic residues" evidence="11">
    <location>
        <begin position="516"/>
        <end position="525"/>
    </location>
</feature>
<feature type="region of interest" description="Disordered" evidence="11">
    <location>
        <begin position="118"/>
        <end position="154"/>
    </location>
</feature>
<dbReference type="SUPFAM" id="SSF54695">
    <property type="entry name" value="POZ domain"/>
    <property type="match status" value="1"/>
</dbReference>
<evidence type="ECO:0000256" key="3">
    <source>
        <dbReference type="ARBA" id="ARBA00022737"/>
    </source>
</evidence>
<keyword evidence="4 10" id="KW-0863">Zinc-finger</keyword>
<feature type="region of interest" description="Disordered" evidence="11">
    <location>
        <begin position="585"/>
        <end position="666"/>
    </location>
</feature>
<evidence type="ECO:0000259" key="13">
    <source>
        <dbReference type="PROSITE" id="PS50157"/>
    </source>
</evidence>
<protein>
    <submittedName>
        <fullName evidence="14">Zinc finger and BTB domain-containing protein 11</fullName>
    </submittedName>
</protein>
<dbReference type="Pfam" id="PF13912">
    <property type="entry name" value="zf-C2H2_6"/>
    <property type="match status" value="2"/>
</dbReference>
<dbReference type="SMART" id="SM00225">
    <property type="entry name" value="BTB"/>
    <property type="match status" value="1"/>
</dbReference>
<evidence type="ECO:0000313" key="14">
    <source>
        <dbReference type="EMBL" id="TVK90623.1"/>
    </source>
</evidence>
<evidence type="ECO:0000256" key="1">
    <source>
        <dbReference type="ARBA" id="ARBA00004123"/>
    </source>
</evidence>
<dbReference type="SUPFAM" id="SSF57667">
    <property type="entry name" value="beta-beta-alpha zinc fingers"/>
    <property type="match status" value="3"/>
</dbReference>
<keyword evidence="7" id="KW-0238">DNA-binding</keyword>
<dbReference type="InterPro" id="IPR050457">
    <property type="entry name" value="ZnFinger_BTB_dom_contain"/>
</dbReference>
<evidence type="ECO:0000256" key="6">
    <source>
        <dbReference type="ARBA" id="ARBA00023015"/>
    </source>
</evidence>
<dbReference type="InterPro" id="IPR011333">
    <property type="entry name" value="SKP1/BTB/POZ_sf"/>
</dbReference>
<dbReference type="PROSITE" id="PS00028">
    <property type="entry name" value="ZINC_FINGER_C2H2_1"/>
    <property type="match status" value="5"/>
</dbReference>
<comment type="caution">
    <text evidence="14">The sequence shown here is derived from an EMBL/GenBank/DDBJ whole genome shotgun (WGS) entry which is preliminary data.</text>
</comment>
<keyword evidence="2" id="KW-0479">Metal-binding</keyword>
<dbReference type="EMBL" id="VCAZ01000007">
    <property type="protein sequence ID" value="TVK90623.1"/>
    <property type="molecule type" value="Genomic_DNA"/>
</dbReference>
<accession>A0A556VYA9</accession>
<dbReference type="InterPro" id="IPR036236">
    <property type="entry name" value="Znf_C2H2_sf"/>
</dbReference>
<feature type="domain" description="BTB" evidence="12">
    <location>
        <begin position="209"/>
        <end position="277"/>
    </location>
</feature>
<keyword evidence="8" id="KW-0804">Transcription</keyword>
<dbReference type="Gene3D" id="3.30.710.10">
    <property type="entry name" value="Potassium Channel Kv1.1, Chain A"/>
    <property type="match status" value="1"/>
</dbReference>
<dbReference type="Pfam" id="PF00096">
    <property type="entry name" value="zf-C2H2"/>
    <property type="match status" value="3"/>
</dbReference>
<comment type="subcellular location">
    <subcellularLocation>
        <location evidence="1">Nucleus</location>
    </subcellularLocation>
</comment>